<evidence type="ECO:0000313" key="2">
    <source>
        <dbReference type="Proteomes" id="UP000824259"/>
    </source>
</evidence>
<dbReference type="Gene3D" id="2.60.40.2620">
    <property type="entry name" value="Fimbrillin-like"/>
    <property type="match status" value="1"/>
</dbReference>
<sequence>MTTKYLYILLALTLLTACTKNNDSDPNIPSGKDLFVAISCENGDGNPDVSSSSIAPHTSIDNNDWATTHWDDNDRIAIWASADGGSSYTLEAQTFSLAYFRTEFSAGVFSSTISTPMPDGEYTFTGVYPLPQSTNGTQVSYHISAEQSGRYDGTNDIMAADPVTAPALQSFASSDEMLTQLPDHTLHFRHKCHAIRIEIPAGRNIWGVPVAKLQIDFPTEVVGNVSFDAATPSAPMTLSEGGRTITLNLEEPLTEEEENYAWAFINPTAINGEISFTAFSPEGYRSHTLTVSVNKTMEAGRITPITLTIPEELPVSYLDFSIADYSQLGEEPTQFEVQAPEGMTFRDGSTSKTFTKDTPVKSIAFYADLYGELLKTTPLTIIYESESATGVKGETTVAYTGEERTAVGLIAPYLLFEDFSAIGEYHTENEDGGVGESGGTILTDWGLDNWNAARGGTVANTCIKANCYIATHSGLTDSRVHGRIDTRPLPLKPGANVSVNVSFDTGYSKKVWSSDQANSYATYTFGRTDDNSGSAIDSGRALDFVSLKDQRASELSDAANLPDKMQNLRVDGCNENSRLTWQIYSNRDKIWATTSVSVYCHVDNIRVTIIK</sequence>
<accession>A0A9D2L366</accession>
<reference evidence="1" key="2">
    <citation type="submission" date="2021-04" db="EMBL/GenBank/DDBJ databases">
        <authorList>
            <person name="Gilroy R."/>
        </authorList>
    </citation>
    <scope>NUCLEOTIDE SEQUENCE</scope>
    <source>
        <strain evidence="1">CHK169-11906</strain>
    </source>
</reference>
<dbReference type="PROSITE" id="PS51257">
    <property type="entry name" value="PROKAR_LIPOPROTEIN"/>
    <property type="match status" value="1"/>
</dbReference>
<proteinExistence type="predicted"/>
<evidence type="ECO:0000313" key="1">
    <source>
        <dbReference type="EMBL" id="HJA98482.1"/>
    </source>
</evidence>
<dbReference type="AlphaFoldDB" id="A0A9D2L366"/>
<dbReference type="Proteomes" id="UP000824259">
    <property type="component" value="Unassembled WGS sequence"/>
</dbReference>
<reference evidence="1" key="1">
    <citation type="journal article" date="2021" name="PeerJ">
        <title>Extensive microbial diversity within the chicken gut microbiome revealed by metagenomics and culture.</title>
        <authorList>
            <person name="Gilroy R."/>
            <person name="Ravi A."/>
            <person name="Getino M."/>
            <person name="Pursley I."/>
            <person name="Horton D.L."/>
            <person name="Alikhan N.F."/>
            <person name="Baker D."/>
            <person name="Gharbi K."/>
            <person name="Hall N."/>
            <person name="Watson M."/>
            <person name="Adriaenssens E.M."/>
            <person name="Foster-Nyarko E."/>
            <person name="Jarju S."/>
            <person name="Secka A."/>
            <person name="Antonio M."/>
            <person name="Oren A."/>
            <person name="Chaudhuri R.R."/>
            <person name="La Ragione R."/>
            <person name="Hildebrand F."/>
            <person name="Pallen M.J."/>
        </authorList>
    </citation>
    <scope>NUCLEOTIDE SEQUENCE</scope>
    <source>
        <strain evidence="1">CHK169-11906</strain>
    </source>
</reference>
<dbReference type="InterPro" id="IPR025049">
    <property type="entry name" value="Mfa-like_1"/>
</dbReference>
<organism evidence="1 2">
    <name type="scientific">Candidatus Alistipes avicola</name>
    <dbReference type="NCBI Taxonomy" id="2838432"/>
    <lineage>
        <taxon>Bacteria</taxon>
        <taxon>Pseudomonadati</taxon>
        <taxon>Bacteroidota</taxon>
        <taxon>Bacteroidia</taxon>
        <taxon>Bacteroidales</taxon>
        <taxon>Rikenellaceae</taxon>
        <taxon>Alistipes</taxon>
    </lineage>
</organism>
<dbReference type="Pfam" id="PF13149">
    <property type="entry name" value="Mfa_like_1"/>
    <property type="match status" value="1"/>
</dbReference>
<protein>
    <submittedName>
        <fullName evidence="1">Fimbrillin family protein</fullName>
    </submittedName>
</protein>
<name>A0A9D2L366_9BACT</name>
<dbReference type="InterPro" id="IPR042278">
    <property type="entry name" value="Mfa-like_1_N"/>
</dbReference>
<gene>
    <name evidence="1" type="ORF">H9779_02635</name>
</gene>
<comment type="caution">
    <text evidence="1">The sequence shown here is derived from an EMBL/GenBank/DDBJ whole genome shotgun (WGS) entry which is preliminary data.</text>
</comment>
<dbReference type="EMBL" id="DWYR01000008">
    <property type="protein sequence ID" value="HJA98482.1"/>
    <property type="molecule type" value="Genomic_DNA"/>
</dbReference>